<dbReference type="STRING" id="64971.SAMN05421831_102102"/>
<dbReference type="SUPFAM" id="SSF56935">
    <property type="entry name" value="Porins"/>
    <property type="match status" value="1"/>
</dbReference>
<evidence type="ECO:0000259" key="2">
    <source>
        <dbReference type="Pfam" id="PF13609"/>
    </source>
</evidence>
<evidence type="ECO:0000256" key="1">
    <source>
        <dbReference type="SAM" id="SignalP"/>
    </source>
</evidence>
<dbReference type="GO" id="GO:0015288">
    <property type="term" value="F:porin activity"/>
    <property type="evidence" value="ECO:0007669"/>
    <property type="project" value="InterPro"/>
</dbReference>
<gene>
    <name evidence="3" type="ORF">SAMN05421831_102102</name>
</gene>
<keyword evidence="4" id="KW-1185">Reference proteome</keyword>
<evidence type="ECO:0000313" key="3">
    <source>
        <dbReference type="EMBL" id="SEI45746.1"/>
    </source>
</evidence>
<feature type="domain" description="Porin" evidence="2">
    <location>
        <begin position="16"/>
        <end position="314"/>
    </location>
</feature>
<name>A0A1H6QUM6_9GAMM</name>
<dbReference type="AlphaFoldDB" id="A0A1H6QUM6"/>
<evidence type="ECO:0000313" key="4">
    <source>
        <dbReference type="Proteomes" id="UP000242999"/>
    </source>
</evidence>
<organism evidence="3 4">
    <name type="scientific">Allopseudospirillum japonicum</name>
    <dbReference type="NCBI Taxonomy" id="64971"/>
    <lineage>
        <taxon>Bacteria</taxon>
        <taxon>Pseudomonadati</taxon>
        <taxon>Pseudomonadota</taxon>
        <taxon>Gammaproteobacteria</taxon>
        <taxon>Oceanospirillales</taxon>
        <taxon>Oceanospirillaceae</taxon>
        <taxon>Allopseudospirillum</taxon>
    </lineage>
</organism>
<feature type="chain" id="PRO_5017249050" evidence="1">
    <location>
        <begin position="27"/>
        <end position="315"/>
    </location>
</feature>
<dbReference type="Pfam" id="PF13609">
    <property type="entry name" value="Porin_4"/>
    <property type="match status" value="1"/>
</dbReference>
<dbReference type="InterPro" id="IPR033900">
    <property type="entry name" value="Gram_neg_porin_domain"/>
</dbReference>
<protein>
    <submittedName>
        <fullName evidence="3">Porin subfamily protein</fullName>
    </submittedName>
</protein>
<dbReference type="GO" id="GO:0016020">
    <property type="term" value="C:membrane"/>
    <property type="evidence" value="ECO:0007669"/>
    <property type="project" value="InterPro"/>
</dbReference>
<dbReference type="RefSeq" id="WP_093308451.1">
    <property type="nucleotide sequence ID" value="NZ_FNYH01000002.1"/>
</dbReference>
<feature type="signal peptide" evidence="1">
    <location>
        <begin position="1"/>
        <end position="26"/>
    </location>
</feature>
<dbReference type="Gene3D" id="2.40.160.10">
    <property type="entry name" value="Porin"/>
    <property type="match status" value="1"/>
</dbReference>
<reference evidence="4" key="1">
    <citation type="submission" date="2016-10" db="EMBL/GenBank/DDBJ databases">
        <authorList>
            <person name="Varghese N."/>
            <person name="Submissions S."/>
        </authorList>
    </citation>
    <scope>NUCLEOTIDE SEQUENCE [LARGE SCALE GENOMIC DNA]</scope>
    <source>
        <strain evidence="4">DSM 7165</strain>
    </source>
</reference>
<dbReference type="EMBL" id="FNYH01000002">
    <property type="protein sequence ID" value="SEI45746.1"/>
    <property type="molecule type" value="Genomic_DNA"/>
</dbReference>
<accession>A0A1H6QUM6</accession>
<dbReference type="Proteomes" id="UP000242999">
    <property type="component" value="Unassembled WGS sequence"/>
</dbReference>
<dbReference type="OrthoDB" id="190887at2"/>
<dbReference type="InterPro" id="IPR023614">
    <property type="entry name" value="Porin_dom_sf"/>
</dbReference>
<sequence length="315" mass="34257">MKLAHKIAGTVILPLAAVAMASSAHAASWKIDSLNTEVGIGGYVKLEARSIDKESGADDFLMHAKQTRFNLSTKTATSYGDIKTFIEMDFYGNQEGTDSNSKLNPRMRHAAVMWDGWLAGQYWSTFSTFEGMAETLDFVGVTGKSVHLERNAQLAKTLNFGQAGKLTLGIEDRNQSGDSTSPDPAIKYANAFGPLAFSLAAQNYEKADDTKTRVGAGAKLSLGSATLQAGYTDDEDNYDAVSGAIKVKFNDSLRANLVYENVDFETGTDYDQAWANLIYKTGYGVEVGGEYSVKMYDDAIDSKDHIVQVDVKYAF</sequence>
<proteinExistence type="predicted"/>
<keyword evidence="1" id="KW-0732">Signal</keyword>